<accession>A0A2U1P0K3</accession>
<keyword evidence="2" id="KW-0808">Transferase</keyword>
<protein>
    <submittedName>
        <fullName evidence="2">Reverse transcriptase zinc-binding domain-containing protein</fullName>
    </submittedName>
</protein>
<dbReference type="AlphaFoldDB" id="A0A2U1P0K3"/>
<comment type="caution">
    <text evidence="2">The sequence shown here is derived from an EMBL/GenBank/DDBJ whole genome shotgun (WGS) entry which is preliminary data.</text>
</comment>
<dbReference type="Proteomes" id="UP000245207">
    <property type="component" value="Unassembled WGS sequence"/>
</dbReference>
<sequence>MSDRWSWSLEGSSEFTVKSTRILIDDKILPKVEVPTRWIKVIPIKINVDAWRVYLDKLPSRLNLSLKGIYIPSILCPLCNSAVESTSHIFFSCPLTLQVWRKILLWREIDDRDLKSYNE</sequence>
<gene>
    <name evidence="2" type="ORF">CTI12_AA207780</name>
</gene>
<dbReference type="GO" id="GO:0003964">
    <property type="term" value="F:RNA-directed DNA polymerase activity"/>
    <property type="evidence" value="ECO:0007669"/>
    <property type="project" value="UniProtKB-KW"/>
</dbReference>
<dbReference type="InterPro" id="IPR026960">
    <property type="entry name" value="RVT-Znf"/>
</dbReference>
<dbReference type="Pfam" id="PF13966">
    <property type="entry name" value="zf-RVT"/>
    <property type="match status" value="1"/>
</dbReference>
<dbReference type="EMBL" id="PKPP01001875">
    <property type="protein sequence ID" value="PWA79305.1"/>
    <property type="molecule type" value="Genomic_DNA"/>
</dbReference>
<name>A0A2U1P0K3_ARTAN</name>
<evidence type="ECO:0000313" key="2">
    <source>
        <dbReference type="EMBL" id="PWA79305.1"/>
    </source>
</evidence>
<keyword evidence="3" id="KW-1185">Reference proteome</keyword>
<keyword evidence="2" id="KW-0548">Nucleotidyltransferase</keyword>
<dbReference type="OrthoDB" id="1736928at2759"/>
<evidence type="ECO:0000259" key="1">
    <source>
        <dbReference type="Pfam" id="PF13966"/>
    </source>
</evidence>
<feature type="domain" description="Reverse transcriptase zinc-binding" evidence="1">
    <location>
        <begin position="15"/>
        <end position="100"/>
    </location>
</feature>
<proteinExistence type="predicted"/>
<organism evidence="2 3">
    <name type="scientific">Artemisia annua</name>
    <name type="common">Sweet wormwood</name>
    <dbReference type="NCBI Taxonomy" id="35608"/>
    <lineage>
        <taxon>Eukaryota</taxon>
        <taxon>Viridiplantae</taxon>
        <taxon>Streptophyta</taxon>
        <taxon>Embryophyta</taxon>
        <taxon>Tracheophyta</taxon>
        <taxon>Spermatophyta</taxon>
        <taxon>Magnoliopsida</taxon>
        <taxon>eudicotyledons</taxon>
        <taxon>Gunneridae</taxon>
        <taxon>Pentapetalae</taxon>
        <taxon>asterids</taxon>
        <taxon>campanulids</taxon>
        <taxon>Asterales</taxon>
        <taxon>Asteraceae</taxon>
        <taxon>Asteroideae</taxon>
        <taxon>Anthemideae</taxon>
        <taxon>Artemisiinae</taxon>
        <taxon>Artemisia</taxon>
    </lineage>
</organism>
<keyword evidence="2" id="KW-0695">RNA-directed DNA polymerase</keyword>
<reference evidence="2 3" key="1">
    <citation type="journal article" date="2018" name="Mol. Plant">
        <title>The genome of Artemisia annua provides insight into the evolution of Asteraceae family and artemisinin biosynthesis.</title>
        <authorList>
            <person name="Shen Q."/>
            <person name="Zhang L."/>
            <person name="Liao Z."/>
            <person name="Wang S."/>
            <person name="Yan T."/>
            <person name="Shi P."/>
            <person name="Liu M."/>
            <person name="Fu X."/>
            <person name="Pan Q."/>
            <person name="Wang Y."/>
            <person name="Lv Z."/>
            <person name="Lu X."/>
            <person name="Zhang F."/>
            <person name="Jiang W."/>
            <person name="Ma Y."/>
            <person name="Chen M."/>
            <person name="Hao X."/>
            <person name="Li L."/>
            <person name="Tang Y."/>
            <person name="Lv G."/>
            <person name="Zhou Y."/>
            <person name="Sun X."/>
            <person name="Brodelius P.E."/>
            <person name="Rose J.K.C."/>
            <person name="Tang K."/>
        </authorList>
    </citation>
    <scope>NUCLEOTIDE SEQUENCE [LARGE SCALE GENOMIC DNA]</scope>
    <source>
        <strain evidence="3">cv. Huhao1</strain>
        <tissue evidence="2">Leaf</tissue>
    </source>
</reference>
<evidence type="ECO:0000313" key="3">
    <source>
        <dbReference type="Proteomes" id="UP000245207"/>
    </source>
</evidence>